<evidence type="ECO:0000313" key="3">
    <source>
        <dbReference type="EMBL" id="CBY83014.1"/>
    </source>
</evidence>
<dbReference type="AlphaFoldDB" id="E7ACC7"/>
<dbReference type="RefSeq" id="WP_013469380.1">
    <property type="nucleotide sequence ID" value="NC_014810.2"/>
</dbReference>
<dbReference type="Gene3D" id="1.10.1060.20">
    <property type="match status" value="1"/>
</dbReference>
<dbReference type="eggNOG" id="COG0479">
    <property type="taxonomic scope" value="Bacteria"/>
</dbReference>
<feature type="domain" description="DUF5644" evidence="1">
    <location>
        <begin position="100"/>
        <end position="206"/>
    </location>
</feature>
<accession>E7ACC7</accession>
<dbReference type="HOGENOM" id="CLU_548325_0_0_7"/>
<reference evidence="3 4" key="1">
    <citation type="journal article" date="2011" name="Genome Biol. Evol.">
        <title>Comparative whole genome sequence analysis of the carcinogenic bacterial model pathogen Helicobacter felis.</title>
        <authorList>
            <person name="Arnold I.C."/>
            <person name="Zigova Z."/>
            <person name="Holden M."/>
            <person name="Lawley T.D."/>
            <person name="Rad R."/>
            <person name="Dougan G."/>
            <person name="Falkow S."/>
            <person name="Bentley S.D."/>
            <person name="Muller A."/>
        </authorList>
    </citation>
    <scope>NUCLEOTIDE SEQUENCE [LARGE SCALE GENOMIC DNA]</scope>
    <source>
        <strain evidence="4">ATCC 49179 / CCUG 28539 / NCTC 12436 / CS1</strain>
    </source>
</reference>
<gene>
    <name evidence="3" type="ordered locus">Hfelis_09300</name>
</gene>
<keyword evidence="4" id="KW-1185">Reference proteome</keyword>
<evidence type="ECO:0000313" key="4">
    <source>
        <dbReference type="Proteomes" id="UP000007934"/>
    </source>
</evidence>
<dbReference type="Gene3D" id="3.40.50.11810">
    <property type="match status" value="1"/>
</dbReference>
<dbReference type="KEGG" id="hfe:HFELIS_09300"/>
<dbReference type="eggNOG" id="COG2048">
    <property type="taxonomic scope" value="Bacteria"/>
</dbReference>
<dbReference type="Gene3D" id="1.20.1050.140">
    <property type="match status" value="1"/>
</dbReference>
<dbReference type="OrthoDB" id="5372285at2"/>
<dbReference type="Pfam" id="PF22196">
    <property type="entry name" value="HdrB-like_C"/>
    <property type="match status" value="1"/>
</dbReference>
<protein>
    <submittedName>
        <fullName evidence="3">Uncharacterized protein</fullName>
    </submittedName>
</protein>
<dbReference type="EMBL" id="FQ670179">
    <property type="protein sequence ID" value="CBY83014.1"/>
    <property type="molecule type" value="Genomic_DNA"/>
</dbReference>
<name>E7ACC7_HELFC</name>
<dbReference type="Pfam" id="PF18712">
    <property type="entry name" value="DUF5644"/>
    <property type="match status" value="1"/>
</dbReference>
<dbReference type="Proteomes" id="UP000007934">
    <property type="component" value="Chromosome"/>
</dbReference>
<evidence type="ECO:0000259" key="2">
    <source>
        <dbReference type="Pfam" id="PF22196"/>
    </source>
</evidence>
<dbReference type="InterPro" id="IPR012675">
    <property type="entry name" value="Beta-grasp_dom_sf"/>
</dbReference>
<feature type="domain" description="HdrB-like C-terminal" evidence="2">
    <location>
        <begin position="408"/>
        <end position="493"/>
    </location>
</feature>
<dbReference type="STRING" id="936155.HFELIS_09300"/>
<dbReference type="InterPro" id="IPR054018">
    <property type="entry name" value="HdrB-like_C"/>
</dbReference>
<evidence type="ECO:0000259" key="1">
    <source>
        <dbReference type="Pfam" id="PF18712"/>
    </source>
</evidence>
<dbReference type="Gene3D" id="3.10.20.30">
    <property type="match status" value="1"/>
</dbReference>
<dbReference type="InterPro" id="IPR041543">
    <property type="entry name" value="DUF5644"/>
</dbReference>
<dbReference type="GeneID" id="36134741"/>
<organism evidence="3 4">
    <name type="scientific">Helicobacter felis (strain ATCC 49179 / CCUG 28539 / NCTC 12436 / CS1)</name>
    <dbReference type="NCBI Taxonomy" id="936155"/>
    <lineage>
        <taxon>Bacteria</taxon>
        <taxon>Pseudomonadati</taxon>
        <taxon>Campylobacterota</taxon>
        <taxon>Epsilonproteobacteria</taxon>
        <taxon>Campylobacterales</taxon>
        <taxon>Helicobacteraceae</taxon>
        <taxon>Helicobacter</taxon>
    </lineage>
</organism>
<proteinExistence type="predicted"/>
<sequence>MSILKLHLKVFRFDATKDYNPAYQSCIVEYAPNWHLSDVLSHIPLRDFGYDKTYLGLRLNEVAVFEDLAVLDLVTRFSKEWVLEPLSTRYARHDLLMDEEAILEGYQRFFHSAPFLTHEERCALSKYTNINFIQLDYPEGYFGDGFFLYIKWLMGRYPHRAKDLLQSIADPKYGVMGFVSPHPYLYPTSARIDTEIYDLQKMLIQSSNCPVANNAWARLGKNFESKYQFKTPHLAKDQGDFLLFNAYDKAFNSAPLLKSVKSLLERLGVRVIEAECCFDGGYWGRLGNLEKFLSANAYNMALAQKMGVPLLLCDQDSYANALYAQELLQNQELREKINTTLSPYGLEYQDASLTYLNTHLKNLGLELKKVFEGFSSVLFAPEEESYAPLFDSLKLACKTPLFAKQTCAHLLDINTPLALKRFGAMRYDAIDLGADFLLTTSISQFHMLDSLAKQASKACQRDHDSTSTLFLSQLLLLGMGEKDTGMLGLDAHQHPFIFL</sequence>